<dbReference type="EMBL" id="CM011690">
    <property type="protein sequence ID" value="TMS08811.1"/>
    <property type="molecule type" value="Genomic_DNA"/>
</dbReference>
<comment type="caution">
    <text evidence="1">The sequence shown here is derived from an EMBL/GenBank/DDBJ whole genome shotgun (WGS) entry which is preliminary data.</text>
</comment>
<gene>
    <name evidence="1" type="ORF">E3U43_006294</name>
</gene>
<keyword evidence="2" id="KW-1185">Reference proteome</keyword>
<protein>
    <submittedName>
        <fullName evidence="1">Uncharacterized protein</fullName>
    </submittedName>
</protein>
<evidence type="ECO:0000313" key="2">
    <source>
        <dbReference type="Proteomes" id="UP000793456"/>
    </source>
</evidence>
<accession>A0ACD3QNF2</accession>
<proteinExistence type="predicted"/>
<evidence type="ECO:0000313" key="1">
    <source>
        <dbReference type="EMBL" id="TMS08811.1"/>
    </source>
</evidence>
<organism evidence="1 2">
    <name type="scientific">Larimichthys crocea</name>
    <name type="common">Large yellow croaker</name>
    <name type="synonym">Pseudosciaena crocea</name>
    <dbReference type="NCBI Taxonomy" id="215358"/>
    <lineage>
        <taxon>Eukaryota</taxon>
        <taxon>Metazoa</taxon>
        <taxon>Chordata</taxon>
        <taxon>Craniata</taxon>
        <taxon>Vertebrata</taxon>
        <taxon>Euteleostomi</taxon>
        <taxon>Actinopterygii</taxon>
        <taxon>Neopterygii</taxon>
        <taxon>Teleostei</taxon>
        <taxon>Neoteleostei</taxon>
        <taxon>Acanthomorphata</taxon>
        <taxon>Eupercaria</taxon>
        <taxon>Sciaenidae</taxon>
        <taxon>Larimichthys</taxon>
    </lineage>
</organism>
<dbReference type="Proteomes" id="UP000793456">
    <property type="component" value="Chromosome XVII"/>
</dbReference>
<feature type="non-terminal residue" evidence="1">
    <location>
        <position position="385"/>
    </location>
</feature>
<sequence>MDTTKPKEIGLGWVNTKKMLDDNPRQLKHPLRQQSTLCNIIFSDNKTDARQFGCQKGKKKERQKIMARDASSPWRCLYTTDKWSPSQVDMWGETPAVDEDRAEWTHGSHEIHDAAVLAANRCCRGHVITLVTQYLVFSETRVVVGTVKKAKLQGPPDKFNTYVTLKVQNVKSTTITVRGDQPCWEQDFMFEINRLDLGLIVEVWNKGLIWDTMVGTTWIPLKSVQQSEEEGSGDWIFLDAEVLMKADEIYGTKNPTPHRVLLDTRFELPFDIPDDEAQYWTGKLEHINTLGIDDEYPLQDDVQSRPLPFAASQCSLDDQDSAVDDRDSDYRSETSNSLPPRYHTTAQPNSSMHQYPMGPRQQHHPDSCTDSVHSFDLDYRDQRGT</sequence>
<reference evidence="1" key="1">
    <citation type="submission" date="2018-11" db="EMBL/GenBank/DDBJ databases">
        <title>The sequence and de novo assembly of Larimichthys crocea genome using PacBio and Hi-C technologies.</title>
        <authorList>
            <person name="Xu P."/>
            <person name="Chen B."/>
            <person name="Zhou Z."/>
            <person name="Ke Q."/>
            <person name="Wu Y."/>
            <person name="Bai H."/>
            <person name="Pu F."/>
        </authorList>
    </citation>
    <scope>NUCLEOTIDE SEQUENCE</scope>
    <source>
        <tissue evidence="1">Muscle</tissue>
    </source>
</reference>
<name>A0ACD3QNF2_LARCR</name>